<evidence type="ECO:0000256" key="2">
    <source>
        <dbReference type="ARBA" id="ARBA00022730"/>
    </source>
</evidence>
<dbReference type="InterPro" id="IPR022669">
    <property type="entry name" value="Ribosomal_uL2_C"/>
</dbReference>
<dbReference type="SUPFAM" id="SSF50104">
    <property type="entry name" value="Translation proteins SH3-like domain"/>
    <property type="match status" value="1"/>
</dbReference>
<feature type="region of interest" description="Disordered" evidence="8">
    <location>
        <begin position="33"/>
        <end position="55"/>
    </location>
</feature>
<dbReference type="EMBL" id="AY372455">
    <property type="protein sequence ID" value="AAR05317.1"/>
    <property type="molecule type" value="Genomic_DNA"/>
</dbReference>
<dbReference type="PANTHER" id="PTHR13691">
    <property type="entry name" value="RIBOSOMAL PROTEIN L2"/>
    <property type="match status" value="1"/>
</dbReference>
<dbReference type="SMART" id="SM01383">
    <property type="entry name" value="Ribosomal_L2"/>
    <property type="match status" value="1"/>
</dbReference>
<evidence type="ECO:0000313" key="11">
    <source>
        <dbReference type="EMBL" id="AAR05317.1"/>
    </source>
</evidence>
<protein>
    <recommendedName>
        <fullName evidence="6 7">Large ribosomal subunit protein uL2</fullName>
    </recommendedName>
</protein>
<evidence type="ECO:0000256" key="8">
    <source>
        <dbReference type="SAM" id="MobiDB-lite"/>
    </source>
</evidence>
<evidence type="ECO:0000259" key="10">
    <source>
        <dbReference type="SMART" id="SM01383"/>
    </source>
</evidence>
<keyword evidence="2 7" id="KW-0699">rRNA-binding</keyword>
<dbReference type="FunFam" id="2.40.50.140:FF:000003">
    <property type="entry name" value="50S ribosomal protein L2"/>
    <property type="match status" value="1"/>
</dbReference>
<evidence type="ECO:0000256" key="5">
    <source>
        <dbReference type="ARBA" id="ARBA00023274"/>
    </source>
</evidence>
<dbReference type="NCBIfam" id="TIGR01171">
    <property type="entry name" value="rplB_bact"/>
    <property type="match status" value="1"/>
</dbReference>
<name>Q6UCS3_9PROT</name>
<dbReference type="Gene3D" id="4.10.950.10">
    <property type="entry name" value="Ribosomal protein L2, domain 3"/>
    <property type="match status" value="1"/>
</dbReference>
<dbReference type="InterPro" id="IPR012340">
    <property type="entry name" value="NA-bd_OB-fold"/>
</dbReference>
<keyword evidence="5 7" id="KW-0687">Ribonucleoprotein</keyword>
<dbReference type="GO" id="GO:0015934">
    <property type="term" value="C:large ribosomal subunit"/>
    <property type="evidence" value="ECO:0007669"/>
    <property type="project" value="InterPro"/>
</dbReference>
<dbReference type="FunFam" id="2.30.30.30:FF:000001">
    <property type="entry name" value="50S ribosomal protein L2"/>
    <property type="match status" value="1"/>
</dbReference>
<sequence length="281" mass="30891">MALKKFRPNTPGTRGLTLVDKKGLWNGKPVKSLTTGISKKGGRNNTGRITMRRKGGGHKSKYRIIDFKRNKVDVSATVERIEYDPNRSSYIALIKYDDGIQSYILSPKDIKVGDKVVSGSKKEIRNGNCMPMSDIPVGIDIHNIELKPGSGAQLARSAGTSTQIVGKSNGYVAIKLPSGEQRKIREECRATIGILSNIDKKNQKLGKAGRNRWLGIRPSVRGVAMNPIDHPHGGGEGKTSGGRDPVTPWGKPTKGKKTRNNKRTDKFIIKRKTDKKARIEV</sequence>
<dbReference type="InterPro" id="IPR022666">
    <property type="entry name" value="Ribosomal_uL2_RNA-bd_dom"/>
</dbReference>
<keyword evidence="4 7" id="KW-0689">Ribosomal protein</keyword>
<dbReference type="PANTHER" id="PTHR13691:SF5">
    <property type="entry name" value="LARGE RIBOSOMAL SUBUNIT PROTEIN UL2M"/>
    <property type="match status" value="1"/>
</dbReference>
<feature type="compositionally biased region" description="Polar residues" evidence="8">
    <location>
        <begin position="33"/>
        <end position="48"/>
    </location>
</feature>
<dbReference type="PROSITE" id="PS00467">
    <property type="entry name" value="RIBOSOMAL_L2"/>
    <property type="match status" value="1"/>
</dbReference>
<proteinExistence type="inferred from homology"/>
<evidence type="ECO:0000256" key="7">
    <source>
        <dbReference type="HAMAP-Rule" id="MF_01320"/>
    </source>
</evidence>
<dbReference type="GO" id="GO:0016740">
    <property type="term" value="F:transferase activity"/>
    <property type="evidence" value="ECO:0007669"/>
    <property type="project" value="InterPro"/>
</dbReference>
<accession>Q6UCS3</accession>
<dbReference type="InterPro" id="IPR022671">
    <property type="entry name" value="Ribosomal_uL2_CS"/>
</dbReference>
<evidence type="ECO:0000256" key="4">
    <source>
        <dbReference type="ARBA" id="ARBA00022980"/>
    </source>
</evidence>
<dbReference type="Gene3D" id="2.30.30.30">
    <property type="match status" value="1"/>
</dbReference>
<dbReference type="PIRSF" id="PIRSF002158">
    <property type="entry name" value="Ribosomal_L2"/>
    <property type="match status" value="1"/>
</dbReference>
<evidence type="ECO:0000256" key="6">
    <source>
        <dbReference type="ARBA" id="ARBA00035242"/>
    </source>
</evidence>
<dbReference type="GO" id="GO:0002181">
    <property type="term" value="P:cytoplasmic translation"/>
    <property type="evidence" value="ECO:0007669"/>
    <property type="project" value="TreeGrafter"/>
</dbReference>
<dbReference type="Pfam" id="PF03947">
    <property type="entry name" value="Ribosomal_L2_C"/>
    <property type="match status" value="1"/>
</dbReference>
<dbReference type="GO" id="GO:0019843">
    <property type="term" value="F:rRNA binding"/>
    <property type="evidence" value="ECO:0007669"/>
    <property type="project" value="UniProtKB-UniRule"/>
</dbReference>
<dbReference type="FunFam" id="4.10.950.10:FF:000001">
    <property type="entry name" value="50S ribosomal protein L2"/>
    <property type="match status" value="1"/>
</dbReference>
<feature type="region of interest" description="Disordered" evidence="8">
    <location>
        <begin position="228"/>
        <end position="281"/>
    </location>
</feature>
<dbReference type="Pfam" id="PF00181">
    <property type="entry name" value="Ribosomal_L2_N"/>
    <property type="match status" value="1"/>
</dbReference>
<dbReference type="InterPro" id="IPR014726">
    <property type="entry name" value="Ribosomal_uL2_dom3"/>
</dbReference>
<gene>
    <name evidence="7" type="primary">rplB</name>
    <name evidence="11" type="ORF">HOT2C01.03</name>
</gene>
<reference evidence="11" key="2">
    <citation type="submission" date="2017-01" db="EMBL/GenBank/DDBJ databases">
        <authorList>
            <person name="Mah S.A."/>
            <person name="Swanson W.J."/>
            <person name="Moy G.W."/>
            <person name="Vacquier V.D."/>
        </authorList>
    </citation>
    <scope>NUCLEOTIDE SEQUENCE</scope>
</reference>
<organism evidence="11">
    <name type="scientific">uncultured marine alpha proteobacterium HOT2C01</name>
    <dbReference type="NCBI Taxonomy" id="248049"/>
    <lineage>
        <taxon>Bacteria</taxon>
        <taxon>Pseudomonadati</taxon>
        <taxon>Pseudomonadota</taxon>
        <taxon>Alphaproteobacteria</taxon>
        <taxon>environmental samples</taxon>
    </lineage>
</organism>
<dbReference type="AlphaFoldDB" id="Q6UCS3"/>
<comment type="function">
    <text evidence="7">One of the primary rRNA binding proteins. Required for association of the 30S and 50S subunits to form the 70S ribosome, for tRNA binding and peptide bond formation. It has been suggested to have peptidyltransferase activity; this is somewhat controversial. Makes several contacts with the 16S rRNA in the 70S ribosome.</text>
</comment>
<dbReference type="HAMAP" id="MF_01320_B">
    <property type="entry name" value="Ribosomal_uL2_B"/>
    <property type="match status" value="1"/>
</dbReference>
<dbReference type="InterPro" id="IPR014722">
    <property type="entry name" value="Rib_uL2_dom2"/>
</dbReference>
<dbReference type="Gene3D" id="2.40.50.140">
    <property type="entry name" value="Nucleic acid-binding proteins"/>
    <property type="match status" value="1"/>
</dbReference>
<dbReference type="SMART" id="SM01382">
    <property type="entry name" value="Ribosomal_L2_C"/>
    <property type="match status" value="1"/>
</dbReference>
<comment type="subunit">
    <text evidence="7">Part of the 50S ribosomal subunit. Forms a bridge to the 30S subunit in the 70S ribosome.</text>
</comment>
<dbReference type="InterPro" id="IPR002171">
    <property type="entry name" value="Ribosomal_uL2"/>
</dbReference>
<dbReference type="GO" id="GO:0003735">
    <property type="term" value="F:structural constituent of ribosome"/>
    <property type="evidence" value="ECO:0007669"/>
    <property type="project" value="InterPro"/>
</dbReference>
<evidence type="ECO:0000256" key="3">
    <source>
        <dbReference type="ARBA" id="ARBA00022884"/>
    </source>
</evidence>
<dbReference type="InterPro" id="IPR008991">
    <property type="entry name" value="Translation_prot_SH3-like_sf"/>
</dbReference>
<keyword evidence="3 7" id="KW-0694">RNA-binding</keyword>
<dbReference type="InterPro" id="IPR005880">
    <property type="entry name" value="Ribosomal_uL2_bac/org-type"/>
</dbReference>
<feature type="domain" description="Large ribosomal subunit protein uL2 C-terminal" evidence="9">
    <location>
        <begin position="124"/>
        <end position="252"/>
    </location>
</feature>
<evidence type="ECO:0000259" key="9">
    <source>
        <dbReference type="SMART" id="SM01382"/>
    </source>
</evidence>
<dbReference type="SUPFAM" id="SSF50249">
    <property type="entry name" value="Nucleic acid-binding proteins"/>
    <property type="match status" value="1"/>
</dbReference>
<feature type="domain" description="Large ribosomal subunit protein uL2 RNA-binding" evidence="10">
    <location>
        <begin position="42"/>
        <end position="118"/>
    </location>
</feature>
<evidence type="ECO:0000256" key="1">
    <source>
        <dbReference type="ARBA" id="ARBA00005636"/>
    </source>
</evidence>
<comment type="similarity">
    <text evidence="1 7">Belongs to the universal ribosomal protein uL2 family.</text>
</comment>
<reference evidence="11" key="1">
    <citation type="journal article" date="2003" name="Proc. Natl. Acad. Sci. U.S.A.">
        <title>Proteorhodopsin genes are distributed among divergent marine bacterial taxa.</title>
        <authorList>
            <person name="De La Torre J.R."/>
            <person name="Christianson L.M."/>
            <person name="Beja O."/>
            <person name="Suzuki M.T."/>
            <person name="Karl D.M."/>
            <person name="Heidelberg J."/>
            <person name="DeLong E.F."/>
        </authorList>
    </citation>
    <scope>NUCLEOTIDE SEQUENCE</scope>
</reference>